<dbReference type="RefSeq" id="WP_138157764.1">
    <property type="nucleotide sequence ID" value="NZ_CP039381.1"/>
</dbReference>
<feature type="chain" id="PRO_5020538116" description="Dockerin domain-containing protein" evidence="1">
    <location>
        <begin position="21"/>
        <end position="439"/>
    </location>
</feature>
<protein>
    <recommendedName>
        <fullName evidence="2">Dockerin domain-containing protein</fullName>
    </recommendedName>
</protein>
<dbReference type="InterPro" id="IPR036439">
    <property type="entry name" value="Dockerin_dom_sf"/>
</dbReference>
<dbReference type="CDD" id="cd14256">
    <property type="entry name" value="Dockerin_I"/>
    <property type="match status" value="1"/>
</dbReference>
<dbReference type="GO" id="GO:0004553">
    <property type="term" value="F:hydrolase activity, hydrolyzing O-glycosyl compounds"/>
    <property type="evidence" value="ECO:0007669"/>
    <property type="project" value="InterPro"/>
</dbReference>
<dbReference type="PROSITE" id="PS51766">
    <property type="entry name" value="DOCKERIN"/>
    <property type="match status" value="1"/>
</dbReference>
<dbReference type="SUPFAM" id="SSF63446">
    <property type="entry name" value="Type I dockerin domain"/>
    <property type="match status" value="1"/>
</dbReference>
<accession>A0A4P8XX80</accession>
<dbReference type="Pfam" id="PF00404">
    <property type="entry name" value="Dockerin_1"/>
    <property type="match status" value="1"/>
</dbReference>
<dbReference type="PROSITE" id="PS00018">
    <property type="entry name" value="EF_HAND_1"/>
    <property type="match status" value="1"/>
</dbReference>
<dbReference type="InterPro" id="IPR016134">
    <property type="entry name" value="Dockerin_dom"/>
</dbReference>
<evidence type="ECO:0000313" key="3">
    <source>
        <dbReference type="EMBL" id="QCT07776.1"/>
    </source>
</evidence>
<keyword evidence="1" id="KW-0732">Signal</keyword>
<dbReference type="GO" id="GO:0000272">
    <property type="term" value="P:polysaccharide catabolic process"/>
    <property type="evidence" value="ECO:0007669"/>
    <property type="project" value="InterPro"/>
</dbReference>
<evidence type="ECO:0000259" key="2">
    <source>
        <dbReference type="PROSITE" id="PS51766"/>
    </source>
</evidence>
<gene>
    <name evidence="3" type="ORF">E5Z56_10595</name>
</gene>
<name>A0A4P8XX80_9FIRM</name>
<dbReference type="KEGG" id="ruj:E5Z56_10595"/>
<dbReference type="OrthoDB" id="9800955at2"/>
<dbReference type="PROSITE" id="PS51257">
    <property type="entry name" value="PROKAR_LIPOPROTEIN"/>
    <property type="match status" value="1"/>
</dbReference>
<dbReference type="Proteomes" id="UP000301475">
    <property type="component" value="Chromosome"/>
</dbReference>
<feature type="signal peptide" evidence="1">
    <location>
        <begin position="1"/>
        <end position="20"/>
    </location>
</feature>
<dbReference type="InterPro" id="IPR002105">
    <property type="entry name" value="Dockerin_1_rpt"/>
</dbReference>
<dbReference type="EMBL" id="CP039381">
    <property type="protein sequence ID" value="QCT07776.1"/>
    <property type="molecule type" value="Genomic_DNA"/>
</dbReference>
<proteinExistence type="predicted"/>
<dbReference type="Gene3D" id="1.10.1330.10">
    <property type="entry name" value="Dockerin domain"/>
    <property type="match status" value="1"/>
</dbReference>
<reference evidence="3 4" key="1">
    <citation type="submission" date="2019-04" db="EMBL/GenBank/DDBJ databases">
        <authorList>
            <person name="Embree M."/>
            <person name="Gaffney J.R."/>
        </authorList>
    </citation>
    <scope>NUCLEOTIDE SEQUENCE [LARGE SCALE GENOMIC DNA]</scope>
    <source>
        <strain evidence="3 4">JE7A12</strain>
    </source>
</reference>
<keyword evidence="4" id="KW-1185">Reference proteome</keyword>
<sequence length="439" mass="49486">MKRILIILISILLILSSCFSANCVTRTTYKFLNNSKLYYFADSKNNYIVSVKGKTAIVNKVGYGYSTIKTEAEITKCNFTGSYFHFFSDNIKGKIGVVRFNYNSGKYETITMNDGTKTRWSLCSVDKGNNYYFVDYYDRTLLHKYSSKGNLVNTYQFDSNINQIDTTNGTYQFVLTSYGLCYIKGNTIYSTSNDYNIFPMSMVNDEYYCGNGKVYSLFNTNEYGSYKDNKTALLSQGIAKASGNKIVYSDFNSSTNKEYSFNFNIDNLFGYKDRIIVTKGSNIYIVKTGELKSKKTNTPRTIENNDTKTYGIYTNAYTIGDKYITGVSPNTTIATFKKNVSYDGYDVVFIKNGSVVSSGKIGTGMIVRFTRNNELIERTFIIKGDVNCTGTVNSKDTNSYMNFLLGLEGLTDEAMIACDINNDGVLDNSDLVLMAKLRE</sequence>
<evidence type="ECO:0000256" key="1">
    <source>
        <dbReference type="SAM" id="SignalP"/>
    </source>
</evidence>
<organism evidence="3 4">
    <name type="scientific">Ruminococcus bovis</name>
    <dbReference type="NCBI Taxonomy" id="2564099"/>
    <lineage>
        <taxon>Bacteria</taxon>
        <taxon>Bacillati</taxon>
        <taxon>Bacillota</taxon>
        <taxon>Clostridia</taxon>
        <taxon>Eubacteriales</taxon>
        <taxon>Oscillospiraceae</taxon>
        <taxon>Ruminococcus</taxon>
    </lineage>
</organism>
<feature type="domain" description="Dockerin" evidence="2">
    <location>
        <begin position="379"/>
        <end position="439"/>
    </location>
</feature>
<dbReference type="AlphaFoldDB" id="A0A4P8XX80"/>
<evidence type="ECO:0000313" key="4">
    <source>
        <dbReference type="Proteomes" id="UP000301475"/>
    </source>
</evidence>
<dbReference type="InterPro" id="IPR018247">
    <property type="entry name" value="EF_Hand_1_Ca_BS"/>
</dbReference>